<dbReference type="Proteomes" id="UP000077002">
    <property type="component" value="Unassembled WGS sequence"/>
</dbReference>
<dbReference type="InterPro" id="IPR029058">
    <property type="entry name" value="AB_hydrolase_fold"/>
</dbReference>
<evidence type="ECO:0000256" key="7">
    <source>
        <dbReference type="ARBA" id="ARBA00023157"/>
    </source>
</evidence>
<dbReference type="AlphaFoldDB" id="A0A177FHT2"/>
<dbReference type="SUPFAM" id="SSF53474">
    <property type="entry name" value="alpha/beta-Hydrolases"/>
    <property type="match status" value="1"/>
</dbReference>
<feature type="compositionally biased region" description="Low complexity" evidence="9">
    <location>
        <begin position="511"/>
        <end position="520"/>
    </location>
</feature>
<evidence type="ECO:0000256" key="2">
    <source>
        <dbReference type="ARBA" id="ARBA00022487"/>
    </source>
</evidence>
<accession>A0A177FHT2</accession>
<comment type="caution">
    <text evidence="10">The sequence shown here is derived from an EMBL/GenBank/DDBJ whole genome shotgun (WGS) entry which is preliminary data.</text>
</comment>
<evidence type="ECO:0000256" key="4">
    <source>
        <dbReference type="ARBA" id="ARBA00022729"/>
    </source>
</evidence>
<evidence type="ECO:0000256" key="3">
    <source>
        <dbReference type="ARBA" id="ARBA00022723"/>
    </source>
</evidence>
<evidence type="ECO:0000256" key="9">
    <source>
        <dbReference type="SAM" id="MobiDB-lite"/>
    </source>
</evidence>
<dbReference type="EC" id="3.1.1.-" evidence="8"/>
<sequence>MNWLTSQAPLSFSSPGSAHANLTAACLSSTLPKPTLFGGEILKVTSSLVSNYTAQYWQPPNFFNADPPFYGEDTNLDFCNVTVTYTHPGQNDTINVHIWLPLSVSDEVYVSPTDNRLHYHGESSNGTSPVWNGRLLSQGGGGFSMCLPGFISHSALSQGYAISRTDGGHAPQLLEPPEAPDTETWAMLSEGNVNLYLFRDFASVCLHDMATISKSVVTSFYGVAPKYSYFQGCSTGGRQGLMLAQRYPQDYDGILAAAPAIYWPKLIVMHYFAHMMMNSLNEYPPACELEAITRAAIEECDELDGVKDGVISNEEACKFDPFKLVGREIDCEMVYADDEEGADGEQRQHQRSNHTIVKIGYAAPHIAWHLWGAAPGSVREPDWHRLTHSTPLTSFASTTCYQGNNSCVSNPSSLVLDWVRFFLYKDPSLTTAELAERITLSELVHLFDQSEEEYYSFISTSNPDLSAFRGHGGKMITWHGTSDEAIMPGQTEQYYEEVLQREQRRRRRRQYTQTSQSDTTSDNEVDDDDDVRDFYRLFLAPGVQHCGGGEGALPINALGQLRTWVEQGVPPDILHGESFTRTRGDKIRRPLCQYPLVARYKGRGDTSEAESFECADSF</sequence>
<dbReference type="PANTHER" id="PTHR33938:SF8">
    <property type="entry name" value="CARBOXYLIC ESTER HYDROLASE"/>
    <property type="match status" value="1"/>
</dbReference>
<evidence type="ECO:0000256" key="8">
    <source>
        <dbReference type="RuleBase" id="RU361238"/>
    </source>
</evidence>
<dbReference type="GO" id="GO:0030600">
    <property type="term" value="F:feruloyl esterase activity"/>
    <property type="evidence" value="ECO:0007669"/>
    <property type="project" value="UniProtKB-ARBA"/>
</dbReference>
<evidence type="ECO:0000256" key="5">
    <source>
        <dbReference type="ARBA" id="ARBA00022801"/>
    </source>
</evidence>
<gene>
    <name evidence="10" type="ORF">AYO21_02456</name>
</gene>
<dbReference type="GO" id="GO:0046872">
    <property type="term" value="F:metal ion binding"/>
    <property type="evidence" value="ECO:0007669"/>
    <property type="project" value="UniProtKB-KW"/>
</dbReference>
<evidence type="ECO:0000256" key="6">
    <source>
        <dbReference type="ARBA" id="ARBA00022837"/>
    </source>
</evidence>
<dbReference type="OrthoDB" id="3039123at2759"/>
<evidence type="ECO:0000313" key="10">
    <source>
        <dbReference type="EMBL" id="OAG43170.1"/>
    </source>
</evidence>
<keyword evidence="2" id="KW-0719">Serine esterase</keyword>
<evidence type="ECO:0000256" key="1">
    <source>
        <dbReference type="ARBA" id="ARBA00006249"/>
    </source>
</evidence>
<keyword evidence="5 8" id="KW-0378">Hydrolase</keyword>
<dbReference type="GeneID" id="34597630"/>
<dbReference type="EMBL" id="LVKK01000011">
    <property type="protein sequence ID" value="OAG43170.1"/>
    <property type="molecule type" value="Genomic_DNA"/>
</dbReference>
<evidence type="ECO:0000313" key="11">
    <source>
        <dbReference type="Proteomes" id="UP000077002"/>
    </source>
</evidence>
<comment type="similarity">
    <text evidence="1 8">Belongs to the tannase family.</text>
</comment>
<organism evidence="10 11">
    <name type="scientific">Fonsecaea monophora</name>
    <dbReference type="NCBI Taxonomy" id="254056"/>
    <lineage>
        <taxon>Eukaryota</taxon>
        <taxon>Fungi</taxon>
        <taxon>Dikarya</taxon>
        <taxon>Ascomycota</taxon>
        <taxon>Pezizomycotina</taxon>
        <taxon>Eurotiomycetes</taxon>
        <taxon>Chaetothyriomycetidae</taxon>
        <taxon>Chaetothyriales</taxon>
        <taxon>Herpotrichiellaceae</taxon>
        <taxon>Fonsecaea</taxon>
    </lineage>
</organism>
<keyword evidence="11" id="KW-1185">Reference proteome</keyword>
<feature type="region of interest" description="Disordered" evidence="9">
    <location>
        <begin position="505"/>
        <end position="527"/>
    </location>
</feature>
<proteinExistence type="inferred from homology"/>
<keyword evidence="7" id="KW-1015">Disulfide bond</keyword>
<name>A0A177FHT2_9EURO</name>
<keyword evidence="4" id="KW-0732">Signal</keyword>
<reference evidence="10 11" key="1">
    <citation type="submission" date="2016-03" db="EMBL/GenBank/DDBJ databases">
        <title>Draft genome sequence of the Fonsecaea monophora CBS 269.37.</title>
        <authorList>
            <person name="Bombassaro A."/>
            <person name="Vinicius W.A."/>
            <person name="De Hoog S."/>
            <person name="Sun J."/>
            <person name="Souza E.M."/>
            <person name="Raittz R.T."/>
            <person name="Costa F."/>
            <person name="Leao A.C."/>
            <person name="Tadra-Sfeir M.Z."/>
            <person name="Baura V."/>
            <person name="Balsanelli E."/>
            <person name="Pedrosa F.O."/>
            <person name="Moreno L.F."/>
            <person name="Steffens M.B."/>
            <person name="Xi L."/>
            <person name="Bocca A.L."/>
            <person name="Felipe M.S."/>
            <person name="Teixeira M."/>
            <person name="Telles Filho F.Q."/>
            <person name="Azevedo C.M."/>
            <person name="Gomes R."/>
            <person name="Vicente V.A."/>
        </authorList>
    </citation>
    <scope>NUCLEOTIDE SEQUENCE [LARGE SCALE GENOMIC DNA]</scope>
    <source>
        <strain evidence="10 11">CBS 269.37</strain>
    </source>
</reference>
<keyword evidence="6" id="KW-0106">Calcium</keyword>
<dbReference type="PANTHER" id="PTHR33938">
    <property type="entry name" value="FERULOYL ESTERASE B-RELATED"/>
    <property type="match status" value="1"/>
</dbReference>
<dbReference type="RefSeq" id="XP_022515122.1">
    <property type="nucleotide sequence ID" value="XM_022652434.1"/>
</dbReference>
<protein>
    <recommendedName>
        <fullName evidence="8">Carboxylic ester hydrolase</fullName>
        <ecNumber evidence="8">3.1.1.-</ecNumber>
    </recommendedName>
</protein>
<keyword evidence="3" id="KW-0479">Metal-binding</keyword>
<dbReference type="Pfam" id="PF07519">
    <property type="entry name" value="Tannase"/>
    <property type="match status" value="1"/>
</dbReference>
<dbReference type="InterPro" id="IPR011118">
    <property type="entry name" value="Tannase/feruloyl_esterase"/>
</dbReference>